<gene>
    <name evidence="2" type="ORF">CDAR_103631</name>
</gene>
<protein>
    <recommendedName>
        <fullName evidence="4">Homing endonuclease LAGLIDADG domain-containing protein</fullName>
    </recommendedName>
</protein>
<sequence length="171" mass="19949">MERRAPKAAFKSILFPIAFQFIIEAPALSTGEILLSSKSGTDLIYRRFVGSNRRISGSFFHFRSSLPWEYGKLWILMDKLQDSSAKVDTIMLTFAVYFDFGYLLKYLQNSLNDFQTESKLLNINYKCEIRNTNDHPKNERNNIHQRKTSTENPQTKNILWDISSDRCPHKT</sequence>
<evidence type="ECO:0000256" key="1">
    <source>
        <dbReference type="SAM" id="MobiDB-lite"/>
    </source>
</evidence>
<evidence type="ECO:0000313" key="2">
    <source>
        <dbReference type="EMBL" id="GIX97270.1"/>
    </source>
</evidence>
<keyword evidence="3" id="KW-1185">Reference proteome</keyword>
<evidence type="ECO:0000313" key="3">
    <source>
        <dbReference type="Proteomes" id="UP001054837"/>
    </source>
</evidence>
<name>A0AAV4PJM2_9ARAC</name>
<dbReference type="EMBL" id="BPLQ01003025">
    <property type="protein sequence ID" value="GIX97270.1"/>
    <property type="molecule type" value="Genomic_DNA"/>
</dbReference>
<reference evidence="2 3" key="1">
    <citation type="submission" date="2021-06" db="EMBL/GenBank/DDBJ databases">
        <title>Caerostris darwini draft genome.</title>
        <authorList>
            <person name="Kono N."/>
            <person name="Arakawa K."/>
        </authorList>
    </citation>
    <scope>NUCLEOTIDE SEQUENCE [LARGE SCALE GENOMIC DNA]</scope>
</reference>
<comment type="caution">
    <text evidence="2">The sequence shown here is derived from an EMBL/GenBank/DDBJ whole genome shotgun (WGS) entry which is preliminary data.</text>
</comment>
<dbReference type="Proteomes" id="UP001054837">
    <property type="component" value="Unassembled WGS sequence"/>
</dbReference>
<dbReference type="AlphaFoldDB" id="A0AAV4PJM2"/>
<accession>A0AAV4PJM2</accession>
<evidence type="ECO:0008006" key="4">
    <source>
        <dbReference type="Google" id="ProtNLM"/>
    </source>
</evidence>
<feature type="region of interest" description="Disordered" evidence="1">
    <location>
        <begin position="131"/>
        <end position="152"/>
    </location>
</feature>
<feature type="compositionally biased region" description="Basic and acidic residues" evidence="1">
    <location>
        <begin position="131"/>
        <end position="142"/>
    </location>
</feature>
<organism evidence="2 3">
    <name type="scientific">Caerostris darwini</name>
    <dbReference type="NCBI Taxonomy" id="1538125"/>
    <lineage>
        <taxon>Eukaryota</taxon>
        <taxon>Metazoa</taxon>
        <taxon>Ecdysozoa</taxon>
        <taxon>Arthropoda</taxon>
        <taxon>Chelicerata</taxon>
        <taxon>Arachnida</taxon>
        <taxon>Araneae</taxon>
        <taxon>Araneomorphae</taxon>
        <taxon>Entelegynae</taxon>
        <taxon>Araneoidea</taxon>
        <taxon>Araneidae</taxon>
        <taxon>Caerostris</taxon>
    </lineage>
</organism>
<proteinExistence type="predicted"/>